<evidence type="ECO:0000313" key="3">
    <source>
        <dbReference type="Proteomes" id="UP000051297"/>
    </source>
</evidence>
<accession>A0A0T5ZXS9</accession>
<dbReference type="AlphaFoldDB" id="A0A0T5ZXS9"/>
<dbReference type="STRING" id="1576480.XU08_C0001G0008"/>
<feature type="transmembrane region" description="Helical" evidence="1">
    <location>
        <begin position="63"/>
        <end position="86"/>
    </location>
</feature>
<reference evidence="2 3" key="1">
    <citation type="submission" date="2015-05" db="EMBL/GenBank/DDBJ databases">
        <title>Critical biogeochemical functions in the subsurface are associated with bacteria from new phyla and little studied lineages.</title>
        <authorList>
            <person name="Hug L.A."/>
            <person name="Thomas B.C."/>
            <person name="Sharon I."/>
            <person name="Brown C.T."/>
            <person name="Sharma R."/>
            <person name="Hettich R.L."/>
            <person name="Wilkins M.J."/>
            <person name="Williams K.H."/>
            <person name="Singh A."/>
            <person name="Banfield J.F."/>
        </authorList>
    </citation>
    <scope>NUCLEOTIDE SEQUENCE [LARGE SCALE GENOMIC DNA]</scope>
    <source>
        <strain evidence="2">CSP1-7</strain>
    </source>
</reference>
<evidence type="ECO:0000313" key="2">
    <source>
        <dbReference type="EMBL" id="KRT67602.1"/>
    </source>
</evidence>
<protein>
    <submittedName>
        <fullName evidence="2">Uncharacterized protein</fullName>
    </submittedName>
</protein>
<feature type="transmembrane region" description="Helical" evidence="1">
    <location>
        <begin position="35"/>
        <end position="57"/>
    </location>
</feature>
<gene>
    <name evidence="2" type="ORF">XU08_C0001G0008</name>
</gene>
<dbReference type="EMBL" id="LDXK01000001">
    <property type="protein sequence ID" value="KRT67602.1"/>
    <property type="molecule type" value="Genomic_DNA"/>
</dbReference>
<sequence>MLEAYVAIAAFFSIVGVTASIYRRMVDRRLSSLDATGLSLLVSAVIGGVAGGIIAYVTTGFAWIHVGMGVGILFGMMADCLIAAGLEIRDDIRAWHRSL</sequence>
<dbReference type="Proteomes" id="UP000051297">
    <property type="component" value="Unassembled WGS sequence"/>
</dbReference>
<organism evidence="2 3">
    <name type="scientific">candidate division WWE3 bacterium CSP1-7</name>
    <dbReference type="NCBI Taxonomy" id="1576480"/>
    <lineage>
        <taxon>Bacteria</taxon>
        <taxon>Katanobacteria</taxon>
    </lineage>
</organism>
<proteinExistence type="predicted"/>
<evidence type="ECO:0000256" key="1">
    <source>
        <dbReference type="SAM" id="Phobius"/>
    </source>
</evidence>
<comment type="caution">
    <text evidence="2">The sequence shown here is derived from an EMBL/GenBank/DDBJ whole genome shotgun (WGS) entry which is preliminary data.</text>
</comment>
<feature type="transmembrane region" description="Helical" evidence="1">
    <location>
        <begin position="6"/>
        <end position="23"/>
    </location>
</feature>
<keyword evidence="1" id="KW-1133">Transmembrane helix</keyword>
<name>A0A0T5ZXS9_UNCKA</name>
<keyword evidence="1" id="KW-0472">Membrane</keyword>
<keyword evidence="1" id="KW-0812">Transmembrane</keyword>